<dbReference type="Proteomes" id="UP000002640">
    <property type="component" value="Unassembled WGS sequence"/>
</dbReference>
<evidence type="ECO:0000256" key="2">
    <source>
        <dbReference type="SAM" id="Phobius"/>
    </source>
</evidence>
<accession>G4ZSH9</accession>
<evidence type="ECO:0000313" key="4">
    <source>
        <dbReference type="Proteomes" id="UP000002640"/>
    </source>
</evidence>
<feature type="coiled-coil region" evidence="1">
    <location>
        <begin position="96"/>
        <end position="140"/>
    </location>
</feature>
<name>G4ZSH9_PHYSP</name>
<gene>
    <name evidence="3" type="ORF">PHYSODRAFT_303356</name>
</gene>
<dbReference type="EMBL" id="JH159156">
    <property type="protein sequence ID" value="EGZ14059.1"/>
    <property type="molecule type" value="Genomic_DNA"/>
</dbReference>
<dbReference type="RefSeq" id="XP_009531488.1">
    <property type="nucleotide sequence ID" value="XM_009533193.1"/>
</dbReference>
<dbReference type="KEGG" id="psoj:PHYSODRAFT_303356"/>
<keyword evidence="2" id="KW-0472">Membrane</keyword>
<reference evidence="3 4" key="1">
    <citation type="journal article" date="2006" name="Science">
        <title>Phytophthora genome sequences uncover evolutionary origins and mechanisms of pathogenesis.</title>
        <authorList>
            <person name="Tyler B.M."/>
            <person name="Tripathy S."/>
            <person name="Zhang X."/>
            <person name="Dehal P."/>
            <person name="Jiang R.H."/>
            <person name="Aerts A."/>
            <person name="Arredondo F.D."/>
            <person name="Baxter L."/>
            <person name="Bensasson D."/>
            <person name="Beynon J.L."/>
            <person name="Chapman J."/>
            <person name="Damasceno C.M."/>
            <person name="Dorrance A.E."/>
            <person name="Dou D."/>
            <person name="Dickerman A.W."/>
            <person name="Dubchak I.L."/>
            <person name="Garbelotto M."/>
            <person name="Gijzen M."/>
            <person name="Gordon S.G."/>
            <person name="Govers F."/>
            <person name="Grunwald N.J."/>
            <person name="Huang W."/>
            <person name="Ivors K.L."/>
            <person name="Jones R.W."/>
            <person name="Kamoun S."/>
            <person name="Krampis K."/>
            <person name="Lamour K.H."/>
            <person name="Lee M.K."/>
            <person name="McDonald W.H."/>
            <person name="Medina M."/>
            <person name="Meijer H.J."/>
            <person name="Nordberg E.K."/>
            <person name="Maclean D.J."/>
            <person name="Ospina-Giraldo M.D."/>
            <person name="Morris P.F."/>
            <person name="Phuntumart V."/>
            <person name="Putnam N.H."/>
            <person name="Rash S."/>
            <person name="Rose J.K."/>
            <person name="Sakihama Y."/>
            <person name="Salamov A.A."/>
            <person name="Savidor A."/>
            <person name="Scheuring C.F."/>
            <person name="Smith B.M."/>
            <person name="Sobral B.W."/>
            <person name="Terry A."/>
            <person name="Torto-Alalibo T.A."/>
            <person name="Win J."/>
            <person name="Xu Z."/>
            <person name="Zhang H."/>
            <person name="Grigoriev I.V."/>
            <person name="Rokhsar D.S."/>
            <person name="Boore J.L."/>
        </authorList>
    </citation>
    <scope>NUCLEOTIDE SEQUENCE [LARGE SCALE GENOMIC DNA]</scope>
    <source>
        <strain evidence="3 4">P6497</strain>
    </source>
</reference>
<keyword evidence="4" id="KW-1185">Reference proteome</keyword>
<dbReference type="AlphaFoldDB" id="G4ZSH9"/>
<organism evidence="3 4">
    <name type="scientific">Phytophthora sojae (strain P6497)</name>
    <name type="common">Soybean stem and root rot agent</name>
    <name type="synonym">Phytophthora megasperma f. sp. glycines</name>
    <dbReference type="NCBI Taxonomy" id="1094619"/>
    <lineage>
        <taxon>Eukaryota</taxon>
        <taxon>Sar</taxon>
        <taxon>Stramenopiles</taxon>
        <taxon>Oomycota</taxon>
        <taxon>Peronosporomycetes</taxon>
        <taxon>Peronosporales</taxon>
        <taxon>Peronosporaceae</taxon>
        <taxon>Phytophthora</taxon>
    </lineage>
</organism>
<dbReference type="SMR" id="G4ZSH9"/>
<proteinExistence type="predicted"/>
<evidence type="ECO:0000256" key="1">
    <source>
        <dbReference type="SAM" id="Coils"/>
    </source>
</evidence>
<dbReference type="GeneID" id="20642268"/>
<feature type="transmembrane region" description="Helical" evidence="2">
    <location>
        <begin position="20"/>
        <end position="41"/>
    </location>
</feature>
<evidence type="ECO:0000313" key="3">
    <source>
        <dbReference type="EMBL" id="EGZ14059.1"/>
    </source>
</evidence>
<keyword evidence="1" id="KW-0175">Coiled coil</keyword>
<keyword evidence="2" id="KW-0812">Transmembrane</keyword>
<dbReference type="InParanoid" id="G4ZSH9"/>
<protein>
    <submittedName>
        <fullName evidence="3">Uncharacterized protein</fullName>
    </submittedName>
</protein>
<keyword evidence="2" id="KW-1133">Transmembrane helix</keyword>
<sequence length="144" mass="16061">MPPDFECWRRHRQLAVAGWLAIFYTLPLASLTPLHIHFYLVRSNIKQQFTTMTISVTPGTAWSTESQPRLPPLAPKAPLLLTSDAGRPRANKAAALAAKMAKILEAEAAEREKENENRFQELTDEEAAVLEQQIEQQEALVAAA</sequence>